<evidence type="ECO:0000313" key="2">
    <source>
        <dbReference type="EMBL" id="MFD1737229.1"/>
    </source>
</evidence>
<dbReference type="RefSeq" id="WP_377928803.1">
    <property type="nucleotide sequence ID" value="NZ_JBHUEM010000020.1"/>
</dbReference>
<comment type="caution">
    <text evidence="2">The sequence shown here is derived from an EMBL/GenBank/DDBJ whole genome shotgun (WGS) entry which is preliminary data.</text>
</comment>
<keyword evidence="3" id="KW-1185">Reference proteome</keyword>
<evidence type="ECO:0000256" key="1">
    <source>
        <dbReference type="SAM" id="MobiDB-lite"/>
    </source>
</evidence>
<organism evidence="2 3">
    <name type="scientific">Bacillus salitolerans</name>
    <dbReference type="NCBI Taxonomy" id="1437434"/>
    <lineage>
        <taxon>Bacteria</taxon>
        <taxon>Bacillati</taxon>
        <taxon>Bacillota</taxon>
        <taxon>Bacilli</taxon>
        <taxon>Bacillales</taxon>
        <taxon>Bacillaceae</taxon>
        <taxon>Bacillus</taxon>
    </lineage>
</organism>
<dbReference type="EMBL" id="JBHUEM010000020">
    <property type="protein sequence ID" value="MFD1737229.1"/>
    <property type="molecule type" value="Genomic_DNA"/>
</dbReference>
<protein>
    <submittedName>
        <fullName evidence="2">Uncharacterized protein</fullName>
    </submittedName>
</protein>
<reference evidence="3" key="1">
    <citation type="journal article" date="2019" name="Int. J. Syst. Evol. Microbiol.">
        <title>The Global Catalogue of Microorganisms (GCM) 10K type strain sequencing project: providing services to taxonomists for standard genome sequencing and annotation.</title>
        <authorList>
            <consortium name="The Broad Institute Genomics Platform"/>
            <consortium name="The Broad Institute Genome Sequencing Center for Infectious Disease"/>
            <person name="Wu L."/>
            <person name="Ma J."/>
        </authorList>
    </citation>
    <scope>NUCLEOTIDE SEQUENCE [LARGE SCALE GENOMIC DNA]</scope>
    <source>
        <strain evidence="3">CCUG 49339</strain>
    </source>
</reference>
<evidence type="ECO:0000313" key="3">
    <source>
        <dbReference type="Proteomes" id="UP001597214"/>
    </source>
</evidence>
<gene>
    <name evidence="2" type="ORF">ACFSCX_11765</name>
</gene>
<feature type="region of interest" description="Disordered" evidence="1">
    <location>
        <begin position="70"/>
        <end position="89"/>
    </location>
</feature>
<proteinExistence type="predicted"/>
<sequence>MIHIEKVILHSDQGHNLISTGSPEVAIKKLKKEHREKERLCKERFLVEYREGYIGLFDFTMINPNDEKSLDWPSSSTCRLSKNGVRSKG</sequence>
<dbReference type="Proteomes" id="UP001597214">
    <property type="component" value="Unassembled WGS sequence"/>
</dbReference>
<accession>A0ABW4LR29</accession>
<name>A0ABW4LR29_9BACI</name>